<feature type="domain" description="Telomerase activating protein Est1-like N-terminal" evidence="3">
    <location>
        <begin position="137"/>
        <end position="239"/>
    </location>
</feature>
<dbReference type="SUPFAM" id="SSF48452">
    <property type="entry name" value="TPR-like"/>
    <property type="match status" value="1"/>
</dbReference>
<dbReference type="PANTHER" id="PTHR15696:SF0">
    <property type="entry name" value="TELOMERASE-BINDING PROTEIN EST1A"/>
    <property type="match status" value="1"/>
</dbReference>
<evidence type="ECO:0000256" key="1">
    <source>
        <dbReference type="SAM" id="MobiDB-lite"/>
    </source>
</evidence>
<evidence type="ECO:0000313" key="4">
    <source>
        <dbReference type="EMBL" id="KNC49770.1"/>
    </source>
</evidence>
<evidence type="ECO:0000313" key="5">
    <source>
        <dbReference type="Proteomes" id="UP000054408"/>
    </source>
</evidence>
<dbReference type="eggNOG" id="KOG2162">
    <property type="taxonomic scope" value="Eukaryota"/>
</dbReference>
<name>A0A0L0DC04_THETB</name>
<accession>A0A0L0DC04</accession>
<feature type="compositionally biased region" description="Basic residues" evidence="1">
    <location>
        <begin position="1"/>
        <end position="11"/>
    </location>
</feature>
<dbReference type="InterPro" id="IPR019458">
    <property type="entry name" value="Est1-like_N"/>
</dbReference>
<dbReference type="GeneID" id="25565312"/>
<evidence type="ECO:0000259" key="3">
    <source>
        <dbReference type="Pfam" id="PF10374"/>
    </source>
</evidence>
<protein>
    <recommendedName>
        <fullName evidence="6">DNA/RNA-binding domain-containing protein</fullName>
    </recommendedName>
</protein>
<proteinExistence type="predicted"/>
<dbReference type="Proteomes" id="UP000054408">
    <property type="component" value="Unassembled WGS sequence"/>
</dbReference>
<dbReference type="InterPro" id="IPR018834">
    <property type="entry name" value="DNA/RNA-bd_Est1-type"/>
</dbReference>
<feature type="region of interest" description="Disordered" evidence="1">
    <location>
        <begin position="1"/>
        <end position="68"/>
    </location>
</feature>
<sequence length="563" mass="58325">MPRRRRSRARRATAGPSSSAARGTSTSASTATAVLDTASPSRKRRRSASPARPVRAAPGKTAPAATVPTRVRIPCKPIADVAGYLAETRKKEAALARFRDGGEVAAERSLRIEIRNRYANVLLLTAGEASLAAPPAAEQRIWTAVYYSGIERLRGAVKARPACAVTRAALDELLDEAGAFYAALAHRLTRKFRLDRRRLSPAASAASAGSAAATTAAAAAAVARCHLHAGDVSRYRQLVRPRSMRVWDGASAAYHAALAAAPGLGAAHNQLAVLATYARDPLTALYRYVRALAAPLPFPSVTDNIALLLEHSIKRGAAAAAARPAAAAGPRSGLPPPTWRSSTAALRFVCVHAAILASPSPTDVPDLAPSLHQRGGLGLGDNDAAARCTALHLAVVCVYTAHAWRAGTAPPFAIVLVLHLLTDFLDAIFTHQCAAAVTGACIVAGWLHAAASRVHALGASDETIAAALHTAVARAAEALAALRDSERGLPSAPGNVLEEDIELRGFQPWEARLDPPLSGSATIADAATGDAAAATRQARLAAALEGFITQAPPVVALAADAEL</sequence>
<gene>
    <name evidence="4" type="ORF">AMSG_06049</name>
</gene>
<feature type="domain" description="DNA/RNA-binding" evidence="2">
    <location>
        <begin position="252"/>
        <end position="314"/>
    </location>
</feature>
<dbReference type="STRING" id="461836.A0A0L0DC04"/>
<dbReference type="GO" id="GO:0005697">
    <property type="term" value="C:telomerase holoenzyme complex"/>
    <property type="evidence" value="ECO:0007669"/>
    <property type="project" value="TreeGrafter"/>
</dbReference>
<dbReference type="GO" id="GO:0070034">
    <property type="term" value="F:telomerase RNA binding"/>
    <property type="evidence" value="ECO:0007669"/>
    <property type="project" value="TreeGrafter"/>
</dbReference>
<dbReference type="Gene3D" id="1.25.40.10">
    <property type="entry name" value="Tetratricopeptide repeat domain"/>
    <property type="match status" value="1"/>
</dbReference>
<dbReference type="GO" id="GO:0000184">
    <property type="term" value="P:nuclear-transcribed mRNA catabolic process, nonsense-mediated decay"/>
    <property type="evidence" value="ECO:0007669"/>
    <property type="project" value="TreeGrafter"/>
</dbReference>
<dbReference type="AlphaFoldDB" id="A0A0L0DC04"/>
<dbReference type="OrthoDB" id="69928at2759"/>
<feature type="compositionally biased region" description="Low complexity" evidence="1">
    <location>
        <begin position="48"/>
        <end position="58"/>
    </location>
</feature>
<dbReference type="InterPro" id="IPR045153">
    <property type="entry name" value="Est1/Ebs1-like"/>
</dbReference>
<dbReference type="RefSeq" id="XP_013757554.1">
    <property type="nucleotide sequence ID" value="XM_013902100.1"/>
</dbReference>
<dbReference type="PANTHER" id="PTHR15696">
    <property type="entry name" value="SMG-7 SUPPRESSOR WITH MORPHOLOGICAL EFFECT ON GENITALIA PROTEIN 7"/>
    <property type="match status" value="1"/>
</dbReference>
<evidence type="ECO:0000259" key="2">
    <source>
        <dbReference type="Pfam" id="PF10373"/>
    </source>
</evidence>
<dbReference type="InterPro" id="IPR011990">
    <property type="entry name" value="TPR-like_helical_dom_sf"/>
</dbReference>
<feature type="compositionally biased region" description="Low complexity" evidence="1">
    <location>
        <begin position="12"/>
        <end position="33"/>
    </location>
</feature>
<organism evidence="4 5">
    <name type="scientific">Thecamonas trahens ATCC 50062</name>
    <dbReference type="NCBI Taxonomy" id="461836"/>
    <lineage>
        <taxon>Eukaryota</taxon>
        <taxon>Apusozoa</taxon>
        <taxon>Apusomonadida</taxon>
        <taxon>Apusomonadidae</taxon>
        <taxon>Thecamonas</taxon>
    </lineage>
</organism>
<keyword evidence="5" id="KW-1185">Reference proteome</keyword>
<dbReference type="EMBL" id="GL349457">
    <property type="protein sequence ID" value="KNC49770.1"/>
    <property type="molecule type" value="Genomic_DNA"/>
</dbReference>
<dbReference type="Pfam" id="PF10374">
    <property type="entry name" value="EST1"/>
    <property type="match status" value="1"/>
</dbReference>
<reference evidence="4 5" key="1">
    <citation type="submission" date="2010-05" db="EMBL/GenBank/DDBJ databases">
        <title>The Genome Sequence of Thecamonas trahens ATCC 50062.</title>
        <authorList>
            <consortium name="The Broad Institute Genome Sequencing Platform"/>
            <person name="Russ C."/>
            <person name="Cuomo C."/>
            <person name="Shea T."/>
            <person name="Young S.K."/>
            <person name="Zeng Q."/>
            <person name="Koehrsen M."/>
            <person name="Haas B."/>
            <person name="Borodovsky M."/>
            <person name="Guigo R."/>
            <person name="Alvarado L."/>
            <person name="Berlin A."/>
            <person name="Bochicchio J."/>
            <person name="Borenstein D."/>
            <person name="Chapman S."/>
            <person name="Chen Z."/>
            <person name="Freedman E."/>
            <person name="Gellesch M."/>
            <person name="Goldberg J."/>
            <person name="Griggs A."/>
            <person name="Gujja S."/>
            <person name="Heilman E."/>
            <person name="Heiman D."/>
            <person name="Hepburn T."/>
            <person name="Howarth C."/>
            <person name="Jen D."/>
            <person name="Larson L."/>
            <person name="Mehta T."/>
            <person name="Park D."/>
            <person name="Pearson M."/>
            <person name="Roberts A."/>
            <person name="Saif S."/>
            <person name="Shenoy N."/>
            <person name="Sisk P."/>
            <person name="Stolte C."/>
            <person name="Sykes S."/>
            <person name="Thomson T."/>
            <person name="Walk T."/>
            <person name="White J."/>
            <person name="Yandava C."/>
            <person name="Burger G."/>
            <person name="Gray M.W."/>
            <person name="Holland P.W.H."/>
            <person name="King N."/>
            <person name="Lang F.B.F."/>
            <person name="Roger A.J."/>
            <person name="Ruiz-Trillo I."/>
            <person name="Lander E."/>
            <person name="Nusbaum C."/>
        </authorList>
    </citation>
    <scope>NUCLEOTIDE SEQUENCE [LARGE SCALE GENOMIC DNA]</scope>
    <source>
        <strain evidence="4 5">ATCC 50062</strain>
    </source>
</reference>
<dbReference type="GO" id="GO:0042162">
    <property type="term" value="F:telomeric DNA binding"/>
    <property type="evidence" value="ECO:0007669"/>
    <property type="project" value="TreeGrafter"/>
</dbReference>
<evidence type="ECO:0008006" key="6">
    <source>
        <dbReference type="Google" id="ProtNLM"/>
    </source>
</evidence>
<dbReference type="Pfam" id="PF10373">
    <property type="entry name" value="EST1_DNA_bind"/>
    <property type="match status" value="1"/>
</dbReference>